<dbReference type="InterPro" id="IPR007960">
    <property type="entry name" value="TAS2R"/>
</dbReference>
<organism evidence="13 14">
    <name type="scientific">Diceros bicornis minor</name>
    <name type="common">South-central black rhinoceros</name>
    <dbReference type="NCBI Taxonomy" id="77932"/>
    <lineage>
        <taxon>Eukaryota</taxon>
        <taxon>Metazoa</taxon>
        <taxon>Chordata</taxon>
        <taxon>Craniata</taxon>
        <taxon>Vertebrata</taxon>
        <taxon>Euteleostomi</taxon>
        <taxon>Mammalia</taxon>
        <taxon>Eutheria</taxon>
        <taxon>Laurasiatheria</taxon>
        <taxon>Perissodactyla</taxon>
        <taxon>Rhinocerotidae</taxon>
        <taxon>Diceros</taxon>
    </lineage>
</organism>
<comment type="subcellular location">
    <subcellularLocation>
        <location evidence="1">Membrane</location>
        <topology evidence="1">Multi-pass membrane protein</topology>
    </subcellularLocation>
</comment>
<feature type="transmembrane region" description="Helical" evidence="12">
    <location>
        <begin position="19"/>
        <end position="36"/>
    </location>
</feature>
<evidence type="ECO:0000256" key="4">
    <source>
        <dbReference type="ARBA" id="ARBA00022606"/>
    </source>
</evidence>
<keyword evidence="14" id="KW-1185">Reference proteome</keyword>
<evidence type="ECO:0000256" key="1">
    <source>
        <dbReference type="ARBA" id="ARBA00004141"/>
    </source>
</evidence>
<evidence type="ECO:0000256" key="11">
    <source>
        <dbReference type="RuleBase" id="RU004423"/>
    </source>
</evidence>
<dbReference type="PANTHER" id="PTHR11394">
    <property type="entry name" value="TASTE RECEPTOR TYPE 2"/>
    <property type="match status" value="1"/>
</dbReference>
<evidence type="ECO:0000313" key="14">
    <source>
        <dbReference type="Proteomes" id="UP000551758"/>
    </source>
</evidence>
<keyword evidence="5 12" id="KW-0812">Transmembrane</keyword>
<keyword evidence="6 12" id="KW-1133">Transmembrane helix</keyword>
<feature type="transmembrane region" description="Helical" evidence="12">
    <location>
        <begin position="275"/>
        <end position="293"/>
    </location>
</feature>
<feature type="transmembrane region" description="Helical" evidence="12">
    <location>
        <begin position="85"/>
        <end position="106"/>
    </location>
</feature>
<keyword evidence="7" id="KW-0297">G-protein coupled receptor</keyword>
<dbReference type="EMBL" id="JACDTQ010003814">
    <property type="protein sequence ID" value="KAF5912496.1"/>
    <property type="molecule type" value="Genomic_DNA"/>
</dbReference>
<keyword evidence="8 12" id="KW-0472">Membrane</keyword>
<name>A0A7J7EAS0_DICBM</name>
<keyword evidence="3" id="KW-0919">Taste</keyword>
<feature type="transmembrane region" description="Helical" evidence="12">
    <location>
        <begin position="134"/>
        <end position="160"/>
    </location>
</feature>
<feature type="transmembrane region" description="Helical" evidence="12">
    <location>
        <begin position="374"/>
        <end position="399"/>
    </location>
</feature>
<evidence type="ECO:0000256" key="5">
    <source>
        <dbReference type="ARBA" id="ARBA00022692"/>
    </source>
</evidence>
<dbReference type="GO" id="GO:0033038">
    <property type="term" value="F:bitter taste receptor activity"/>
    <property type="evidence" value="ECO:0007669"/>
    <property type="project" value="InterPro"/>
</dbReference>
<evidence type="ECO:0000256" key="6">
    <source>
        <dbReference type="ARBA" id="ARBA00022989"/>
    </source>
</evidence>
<keyword evidence="10" id="KW-0807">Transducer</keyword>
<accession>A0A7J7EAS0</accession>
<evidence type="ECO:0000256" key="10">
    <source>
        <dbReference type="ARBA" id="ARBA00023224"/>
    </source>
</evidence>
<protein>
    <recommendedName>
        <fullName evidence="15">Taste receptor type 2</fullName>
    </recommendedName>
</protein>
<feature type="transmembrane region" description="Helical" evidence="12">
    <location>
        <begin position="327"/>
        <end position="353"/>
    </location>
</feature>
<feature type="transmembrane region" description="Helical" evidence="12">
    <location>
        <begin position="180"/>
        <end position="207"/>
    </location>
</feature>
<keyword evidence="9" id="KW-0675">Receptor</keyword>
<dbReference type="Pfam" id="PF05296">
    <property type="entry name" value="TAS2R"/>
    <property type="match status" value="3"/>
</dbReference>
<comment type="caution">
    <text evidence="13">The sequence shown here is derived from an EMBL/GenBank/DDBJ whole genome shotgun (WGS) entry which is preliminary data.</text>
</comment>
<keyword evidence="4" id="KW-0716">Sensory transduction</keyword>
<evidence type="ECO:0008006" key="15">
    <source>
        <dbReference type="Google" id="ProtNLM"/>
    </source>
</evidence>
<comment type="similarity">
    <text evidence="2 11">Belongs to the G-protein coupled receptor T2R family.</text>
</comment>
<evidence type="ECO:0000313" key="13">
    <source>
        <dbReference type="EMBL" id="KAF5912496.1"/>
    </source>
</evidence>
<evidence type="ECO:0000256" key="12">
    <source>
        <dbReference type="SAM" id="Phobius"/>
    </source>
</evidence>
<evidence type="ECO:0000256" key="9">
    <source>
        <dbReference type="ARBA" id="ARBA00023170"/>
    </source>
</evidence>
<evidence type="ECO:0000256" key="8">
    <source>
        <dbReference type="ARBA" id="ARBA00023136"/>
    </source>
</evidence>
<sequence>MKFSITGSQDPSSEAHGKATRMVTCFFSLFVLYSLEVRISLRIAWIVSNHFSFWLGTSLSIFYLVKIANFSSPIFLYLKRRVKRVFLVILLGTSVFLVSHLAVLCVDENMHTNDYKGNITQKTKSRDILHISNVTLFTLVNFTLFTMSLTSFLLLIISLWKHLKKMHLNGKGSQDPSTNVHIKAMLTVVSFLLLYAGYFLVLVMFIWTSLRLRNELLLMLCDALEMLNINWNEGPLNGHGNRRTHLRNAGKWVHWTDSQFLSLIFHLAEVEVNRVFLLLFLGDFFLFSVNLLMQDALSELWMNTCRVHERHMTLHLDVNKIFYLKSLLLLSLTCVITFLLSLTSLLLLCLSLLGHQEFAAQPDGREGLQHKGRAMKMVTTFFLLFIVYFVSTLIASWIFLNAQRYHIRMFIMVILAIFPSGHSFIIILENSKLRQIA</sequence>
<dbReference type="AlphaFoldDB" id="A0A7J7EAS0"/>
<dbReference type="GO" id="GO:0016020">
    <property type="term" value="C:membrane"/>
    <property type="evidence" value="ECO:0007669"/>
    <property type="project" value="UniProtKB-SubCell"/>
</dbReference>
<dbReference type="PANTHER" id="PTHR11394:SF27">
    <property type="entry name" value="TASTE RECEPTOR TYPE 2 MEMBER 20"/>
    <property type="match status" value="1"/>
</dbReference>
<dbReference type="SUPFAM" id="SSF81321">
    <property type="entry name" value="Family A G protein-coupled receptor-like"/>
    <property type="match status" value="1"/>
</dbReference>
<evidence type="ECO:0000256" key="3">
    <source>
        <dbReference type="ARBA" id="ARBA00022480"/>
    </source>
</evidence>
<gene>
    <name evidence="13" type="ORF">HPG69_004167</name>
</gene>
<dbReference type="Proteomes" id="UP000551758">
    <property type="component" value="Unassembled WGS sequence"/>
</dbReference>
<evidence type="ECO:0000256" key="7">
    <source>
        <dbReference type="ARBA" id="ARBA00023040"/>
    </source>
</evidence>
<feature type="transmembrane region" description="Helical" evidence="12">
    <location>
        <begin position="405"/>
        <end position="428"/>
    </location>
</feature>
<reference evidence="13 14" key="1">
    <citation type="journal article" date="2020" name="Mol. Biol. Evol.">
        <title>Interspecific Gene Flow and the Evolution of Specialization in Black and White Rhinoceros.</title>
        <authorList>
            <person name="Moodley Y."/>
            <person name="Westbury M.V."/>
            <person name="Russo I.M."/>
            <person name="Gopalakrishnan S."/>
            <person name="Rakotoarivelo A."/>
            <person name="Olsen R.A."/>
            <person name="Prost S."/>
            <person name="Tunstall T."/>
            <person name="Ryder O.A."/>
            <person name="Dalen L."/>
            <person name="Bruford M.W."/>
        </authorList>
    </citation>
    <scope>NUCLEOTIDE SEQUENCE [LARGE SCALE GENOMIC DNA]</scope>
    <source>
        <strain evidence="13">SBR-YM</strain>
        <tissue evidence="13">Skin</tissue>
    </source>
</reference>
<dbReference type="GO" id="GO:0004930">
    <property type="term" value="F:G protein-coupled receptor activity"/>
    <property type="evidence" value="ECO:0007669"/>
    <property type="project" value="UniProtKB-KW"/>
</dbReference>
<proteinExistence type="inferred from homology"/>
<evidence type="ECO:0000256" key="2">
    <source>
        <dbReference type="ARBA" id="ARBA00007376"/>
    </source>
</evidence>